<dbReference type="AlphaFoldDB" id="A0A381T1P9"/>
<gene>
    <name evidence="1" type="ORF">METZ01_LOCUS62325</name>
</gene>
<proteinExistence type="predicted"/>
<name>A0A381T1P9_9ZZZZ</name>
<protein>
    <submittedName>
        <fullName evidence="1">Uncharacterized protein</fullName>
    </submittedName>
</protein>
<feature type="non-terminal residue" evidence="1">
    <location>
        <position position="36"/>
    </location>
</feature>
<accession>A0A381T1P9</accession>
<evidence type="ECO:0000313" key="1">
    <source>
        <dbReference type="EMBL" id="SVA09471.1"/>
    </source>
</evidence>
<sequence length="36" mass="4069">MDARLAERFQKLLKALFFCPAPKMKEAPSNEGAFLV</sequence>
<reference evidence="1" key="1">
    <citation type="submission" date="2018-05" db="EMBL/GenBank/DDBJ databases">
        <authorList>
            <person name="Lanie J.A."/>
            <person name="Ng W.-L."/>
            <person name="Kazmierczak K.M."/>
            <person name="Andrzejewski T.M."/>
            <person name="Davidsen T.M."/>
            <person name="Wayne K.J."/>
            <person name="Tettelin H."/>
            <person name="Glass J.I."/>
            <person name="Rusch D."/>
            <person name="Podicherti R."/>
            <person name="Tsui H.-C.T."/>
            <person name="Winkler M.E."/>
        </authorList>
    </citation>
    <scope>NUCLEOTIDE SEQUENCE</scope>
</reference>
<dbReference type="EMBL" id="UINC01003814">
    <property type="protein sequence ID" value="SVA09471.1"/>
    <property type="molecule type" value="Genomic_DNA"/>
</dbReference>
<organism evidence="1">
    <name type="scientific">marine metagenome</name>
    <dbReference type="NCBI Taxonomy" id="408172"/>
    <lineage>
        <taxon>unclassified sequences</taxon>
        <taxon>metagenomes</taxon>
        <taxon>ecological metagenomes</taxon>
    </lineage>
</organism>